<sequence>MELPSPHHRKAQLHPSDEAGTPFAKYFSIFREKLHPISLM</sequence>
<feature type="compositionally biased region" description="Basic residues" evidence="1">
    <location>
        <begin position="1"/>
        <end position="12"/>
    </location>
</feature>
<protein>
    <submittedName>
        <fullName evidence="2">Uncharacterized protein</fullName>
    </submittedName>
</protein>
<dbReference type="PATRIC" id="fig|322095.3.peg.167"/>
<gene>
    <name evidence="2" type="ORF">HMPREF3185_00167</name>
</gene>
<organism evidence="2 3">
    <name type="scientific">Porphyromonas somerae</name>
    <dbReference type="NCBI Taxonomy" id="322095"/>
    <lineage>
        <taxon>Bacteria</taxon>
        <taxon>Pseudomonadati</taxon>
        <taxon>Bacteroidota</taxon>
        <taxon>Bacteroidia</taxon>
        <taxon>Bacteroidales</taxon>
        <taxon>Porphyromonadaceae</taxon>
        <taxon>Porphyromonas</taxon>
    </lineage>
</organism>
<feature type="region of interest" description="Disordered" evidence="1">
    <location>
        <begin position="1"/>
        <end position="20"/>
    </location>
</feature>
<keyword evidence="3" id="KW-1185">Reference proteome</keyword>
<dbReference type="Proteomes" id="UP000070224">
    <property type="component" value="Unassembled WGS sequence"/>
</dbReference>
<dbReference type="EMBL" id="LSDK01000013">
    <property type="protein sequence ID" value="KXB78518.1"/>
    <property type="molecule type" value="Genomic_DNA"/>
</dbReference>
<evidence type="ECO:0000313" key="2">
    <source>
        <dbReference type="EMBL" id="KXB78518.1"/>
    </source>
</evidence>
<evidence type="ECO:0000256" key="1">
    <source>
        <dbReference type="SAM" id="MobiDB-lite"/>
    </source>
</evidence>
<name>A0A134BEZ6_9PORP</name>
<comment type="caution">
    <text evidence="2">The sequence shown here is derived from an EMBL/GenBank/DDBJ whole genome shotgun (WGS) entry which is preliminary data.</text>
</comment>
<accession>A0A134BEZ6</accession>
<evidence type="ECO:0000313" key="3">
    <source>
        <dbReference type="Proteomes" id="UP000070224"/>
    </source>
</evidence>
<proteinExistence type="predicted"/>
<dbReference type="AlphaFoldDB" id="A0A134BEZ6"/>
<reference evidence="3" key="1">
    <citation type="submission" date="2016-01" db="EMBL/GenBank/DDBJ databases">
        <authorList>
            <person name="Mitreva M."/>
            <person name="Pepin K.H."/>
            <person name="Mihindukulasuriya K.A."/>
            <person name="Fulton R."/>
            <person name="Fronick C."/>
            <person name="O'Laughlin M."/>
            <person name="Miner T."/>
            <person name="Herter B."/>
            <person name="Rosa B.A."/>
            <person name="Cordes M."/>
            <person name="Tomlinson C."/>
            <person name="Wollam A."/>
            <person name="Palsikar V.B."/>
            <person name="Mardis E.R."/>
            <person name="Wilson R.K."/>
        </authorList>
    </citation>
    <scope>NUCLEOTIDE SEQUENCE [LARGE SCALE GENOMIC DNA]</scope>
    <source>
        <strain evidence="3">KA00683</strain>
    </source>
</reference>